<dbReference type="InterPro" id="IPR050721">
    <property type="entry name" value="Trk_Ktr_HKT_K-transport"/>
</dbReference>
<proteinExistence type="predicted"/>
<dbReference type="EMBL" id="FQYO01000002">
    <property type="protein sequence ID" value="SHI54598.1"/>
    <property type="molecule type" value="Genomic_DNA"/>
</dbReference>
<feature type="domain" description="RCK N-terminal" evidence="1">
    <location>
        <begin position="5"/>
        <end position="121"/>
    </location>
</feature>
<dbReference type="RefSeq" id="WP_073326679.1">
    <property type="nucleotide sequence ID" value="NZ_FQYO01000002.1"/>
</dbReference>
<dbReference type="PANTHER" id="PTHR43833:SF7">
    <property type="entry name" value="KTR SYSTEM POTASSIUM UPTAKE PROTEIN C"/>
    <property type="match status" value="1"/>
</dbReference>
<evidence type="ECO:0000313" key="3">
    <source>
        <dbReference type="Proteomes" id="UP000184292"/>
    </source>
</evidence>
<dbReference type="InterPro" id="IPR003148">
    <property type="entry name" value="RCK_N"/>
</dbReference>
<evidence type="ECO:0000313" key="2">
    <source>
        <dbReference type="EMBL" id="SHI54598.1"/>
    </source>
</evidence>
<dbReference type="PANTHER" id="PTHR43833">
    <property type="entry name" value="POTASSIUM CHANNEL PROTEIN 2-RELATED-RELATED"/>
    <property type="match status" value="1"/>
</dbReference>
<keyword evidence="3" id="KW-1185">Reference proteome</keyword>
<dbReference type="SUPFAM" id="SSF51735">
    <property type="entry name" value="NAD(P)-binding Rossmann-fold domains"/>
    <property type="match status" value="1"/>
</dbReference>
<name>A0A1M6C1L8_9RHOB</name>
<dbReference type="PROSITE" id="PS51201">
    <property type="entry name" value="RCK_N"/>
    <property type="match status" value="1"/>
</dbReference>
<dbReference type="AlphaFoldDB" id="A0A1M6C1L8"/>
<dbReference type="OrthoDB" id="9781411at2"/>
<sequence>MGHRPQTFAVIGLGTFGSIIATELMRFGNHVIGVDIDRKIASDHAEDLSQSLILDSKDEAALREAGIGDCDAAIVAMASDLEASILTAMNLKLVGVPKVWAKALNRTHHRILAKLGVDRVIHAEEEIGRSIAQILHNPYIRDYAALGNGFHVVNFTVPESLEGRRPRDMDVLARFEVRPIGVMRGTDWLGASECDAPLQVDDRLILLGTRANLRAFAETI</sequence>
<evidence type="ECO:0000259" key="1">
    <source>
        <dbReference type="PROSITE" id="PS51201"/>
    </source>
</evidence>
<dbReference type="InterPro" id="IPR036291">
    <property type="entry name" value="NAD(P)-bd_dom_sf"/>
</dbReference>
<dbReference type="Proteomes" id="UP000184292">
    <property type="component" value="Unassembled WGS sequence"/>
</dbReference>
<protein>
    <submittedName>
        <fullName evidence="2">Trk system potassium uptake protein TrkA</fullName>
    </submittedName>
</protein>
<dbReference type="Pfam" id="PF02254">
    <property type="entry name" value="TrkA_N"/>
    <property type="match status" value="1"/>
</dbReference>
<dbReference type="SUPFAM" id="SSF116726">
    <property type="entry name" value="TrkA C-terminal domain-like"/>
    <property type="match status" value="1"/>
</dbReference>
<dbReference type="InterPro" id="IPR036721">
    <property type="entry name" value="RCK_C_sf"/>
</dbReference>
<reference evidence="2 3" key="1">
    <citation type="submission" date="2016-11" db="EMBL/GenBank/DDBJ databases">
        <authorList>
            <person name="Jaros S."/>
            <person name="Januszkiewicz K."/>
            <person name="Wedrychowicz H."/>
        </authorList>
    </citation>
    <scope>NUCLEOTIDE SEQUENCE [LARGE SCALE GENOMIC DNA]</scope>
    <source>
        <strain evidence="2 3">DSM 100565</strain>
    </source>
</reference>
<dbReference type="STRING" id="1447782.SAMN05444417_0946"/>
<accession>A0A1M6C1L8</accession>
<gene>
    <name evidence="2" type="ORF">SAMN05444417_0946</name>
</gene>
<dbReference type="Gene3D" id="3.40.50.720">
    <property type="entry name" value="NAD(P)-binding Rossmann-like Domain"/>
    <property type="match status" value="1"/>
</dbReference>
<dbReference type="Gene3D" id="3.30.70.1450">
    <property type="entry name" value="Regulator of K+ conductance, C-terminal domain"/>
    <property type="match status" value="1"/>
</dbReference>
<dbReference type="GO" id="GO:0006813">
    <property type="term" value="P:potassium ion transport"/>
    <property type="evidence" value="ECO:0007669"/>
    <property type="project" value="InterPro"/>
</dbReference>
<organism evidence="2 3">
    <name type="scientific">Wenxinia saemankumensis</name>
    <dbReference type="NCBI Taxonomy" id="1447782"/>
    <lineage>
        <taxon>Bacteria</taxon>
        <taxon>Pseudomonadati</taxon>
        <taxon>Pseudomonadota</taxon>
        <taxon>Alphaproteobacteria</taxon>
        <taxon>Rhodobacterales</taxon>
        <taxon>Roseobacteraceae</taxon>
        <taxon>Wenxinia</taxon>
    </lineage>
</organism>